<evidence type="ECO:0000313" key="1">
    <source>
        <dbReference type="EMBL" id="KAF6073460.1"/>
    </source>
</evidence>
<proteinExistence type="predicted"/>
<dbReference type="Proteomes" id="UP000664940">
    <property type="component" value="Unassembled WGS sequence"/>
</dbReference>
<name>A0A833YHQ0_9CHIR</name>
<protein>
    <submittedName>
        <fullName evidence="1">Uncharacterized protein</fullName>
    </submittedName>
</protein>
<dbReference type="EMBL" id="JABVXQ010000016">
    <property type="protein sequence ID" value="KAF6073460.1"/>
    <property type="molecule type" value="Genomic_DNA"/>
</dbReference>
<reference evidence="1 2" key="1">
    <citation type="journal article" date="2020" name="Nature">
        <title>Six reference-quality genomes reveal evolution of bat adaptations.</title>
        <authorList>
            <person name="Jebb D."/>
            <person name="Huang Z."/>
            <person name="Pippel M."/>
            <person name="Hughes G.M."/>
            <person name="Lavrichenko K."/>
            <person name="Devanna P."/>
            <person name="Winkler S."/>
            <person name="Jermiin L.S."/>
            <person name="Skirmuntt E.C."/>
            <person name="Katzourakis A."/>
            <person name="Burkitt-Gray L."/>
            <person name="Ray D.A."/>
            <person name="Sullivan K.A.M."/>
            <person name="Roscito J.G."/>
            <person name="Kirilenko B.M."/>
            <person name="Davalos L.M."/>
            <person name="Corthals A.P."/>
            <person name="Power M.L."/>
            <person name="Jones G."/>
            <person name="Ransome R.D."/>
            <person name="Dechmann D.K.N."/>
            <person name="Locatelli A.G."/>
            <person name="Puechmaille S.J."/>
            <person name="Fedrigo O."/>
            <person name="Jarvis E.D."/>
            <person name="Hiller M."/>
            <person name="Vernes S.C."/>
            <person name="Myers E.W."/>
            <person name="Teeling E.C."/>
        </authorList>
    </citation>
    <scope>NUCLEOTIDE SEQUENCE [LARGE SCALE GENOMIC DNA]</scope>
    <source>
        <strain evidence="1">Bat1K_MPI-CBG_1</strain>
    </source>
</reference>
<evidence type="ECO:0000313" key="2">
    <source>
        <dbReference type="Proteomes" id="UP000664940"/>
    </source>
</evidence>
<gene>
    <name evidence="1" type="ORF">HJG60_009584</name>
</gene>
<organism evidence="1 2">
    <name type="scientific">Phyllostomus discolor</name>
    <name type="common">pale spear-nosed bat</name>
    <dbReference type="NCBI Taxonomy" id="89673"/>
    <lineage>
        <taxon>Eukaryota</taxon>
        <taxon>Metazoa</taxon>
        <taxon>Chordata</taxon>
        <taxon>Craniata</taxon>
        <taxon>Vertebrata</taxon>
        <taxon>Euteleostomi</taxon>
        <taxon>Mammalia</taxon>
        <taxon>Eutheria</taxon>
        <taxon>Laurasiatheria</taxon>
        <taxon>Chiroptera</taxon>
        <taxon>Yangochiroptera</taxon>
        <taxon>Phyllostomidae</taxon>
        <taxon>Phyllostominae</taxon>
        <taxon>Phyllostomus</taxon>
    </lineage>
</organism>
<comment type="caution">
    <text evidence="1">The sequence shown here is derived from an EMBL/GenBank/DDBJ whole genome shotgun (WGS) entry which is preliminary data.</text>
</comment>
<sequence>MGGRNQPDSSRGLQVTCESEMWRGKLQNDSDKAGISTSGFIFSLTWESLRCKAGSRPSVHPLDFVPLSEGLLLGARAGEGTCLPIFFPCWIGPLGPSGALLTASVCIVSVLRPPAGAAAHPPRALGFLITVLPGKQACRSLGPGQLPGIPLAACPSLHPGSGQVLHSWPDLGCPSPLALMSISSRLQGAGLPFGNTWHVFVPSPLLSS</sequence>
<accession>A0A833YHQ0</accession>
<dbReference type="AlphaFoldDB" id="A0A833YHQ0"/>